<protein>
    <submittedName>
        <fullName evidence="1">Uncharacterized protein</fullName>
    </submittedName>
</protein>
<organism evidence="1 2">
    <name type="scientific">Spodoptera littoralis</name>
    <name type="common">Egyptian cotton leafworm</name>
    <dbReference type="NCBI Taxonomy" id="7109"/>
    <lineage>
        <taxon>Eukaryota</taxon>
        <taxon>Metazoa</taxon>
        <taxon>Ecdysozoa</taxon>
        <taxon>Arthropoda</taxon>
        <taxon>Hexapoda</taxon>
        <taxon>Insecta</taxon>
        <taxon>Pterygota</taxon>
        <taxon>Neoptera</taxon>
        <taxon>Endopterygota</taxon>
        <taxon>Lepidoptera</taxon>
        <taxon>Glossata</taxon>
        <taxon>Ditrysia</taxon>
        <taxon>Noctuoidea</taxon>
        <taxon>Noctuidae</taxon>
        <taxon>Amphipyrinae</taxon>
        <taxon>Spodoptera</taxon>
    </lineage>
</organism>
<reference evidence="1" key="1">
    <citation type="submission" date="2022-02" db="EMBL/GenBank/DDBJ databases">
        <authorList>
            <person name="King R."/>
        </authorList>
    </citation>
    <scope>NUCLEOTIDE SEQUENCE</scope>
</reference>
<name>A0A9P0N0H0_SPOLI</name>
<keyword evidence="2" id="KW-1185">Reference proteome</keyword>
<sequence length="257" mass="29134">MDNKLAANLEVMQSFLTSRMAAYEDKLEKVSAAMPGSADLESLHLDYMEFKKFVLQAVANFKSQLELLMLGHDKHETAMRRKVLLVHGVPEHKNEQLREVVVDVLCNRMGLTELHKGNIHVCHRLGSSSRSPRPILVRFYTTEHRHLVWDNKKSLKGTGITISEFLTQLRHRSFIAARKHFGQTNCWTVEGRIVIIAPDKSRHKIESMAQLQELVVRFPPVSSGPDIPVAVGPGSPSCTTTDLETKIPRKARRRNNN</sequence>
<dbReference type="Gene3D" id="3.30.70.1820">
    <property type="entry name" value="L1 transposable element, RRM domain"/>
    <property type="match status" value="1"/>
</dbReference>
<gene>
    <name evidence="1" type="ORF">SPLIT_LOCUS5457</name>
</gene>
<accession>A0A9P0N0H0</accession>
<dbReference type="EMBL" id="LR824551">
    <property type="protein sequence ID" value="CAH1640101.1"/>
    <property type="molecule type" value="Genomic_DNA"/>
</dbReference>
<dbReference type="Proteomes" id="UP001153321">
    <property type="component" value="Chromosome 20"/>
</dbReference>
<dbReference type="AlphaFoldDB" id="A0A9P0N0H0"/>
<proteinExistence type="predicted"/>
<evidence type="ECO:0000313" key="2">
    <source>
        <dbReference type="Proteomes" id="UP001153321"/>
    </source>
</evidence>
<evidence type="ECO:0000313" key="1">
    <source>
        <dbReference type="EMBL" id="CAH1640101.1"/>
    </source>
</evidence>